<evidence type="ECO:0000313" key="2">
    <source>
        <dbReference type="Proteomes" id="UP000325606"/>
    </source>
</evidence>
<organism evidence="1 2">
    <name type="scientific">Nitrincola iocasae</name>
    <dbReference type="NCBI Taxonomy" id="2614693"/>
    <lineage>
        <taxon>Bacteria</taxon>
        <taxon>Pseudomonadati</taxon>
        <taxon>Pseudomonadota</taxon>
        <taxon>Gammaproteobacteria</taxon>
        <taxon>Oceanospirillales</taxon>
        <taxon>Oceanospirillaceae</taxon>
        <taxon>Nitrincola</taxon>
    </lineage>
</organism>
<dbReference type="KEGG" id="nik:F5I99_09090"/>
<evidence type="ECO:0000313" key="1">
    <source>
        <dbReference type="EMBL" id="QEW08542.1"/>
    </source>
</evidence>
<sequence length="174" mass="18891">MLILPGFGNSGPDHWQSRWEQLNKNCMRVNQERWESPICSDWVASLEDAVKSSGPRTTLVAHSLGCLLVAHWAAKTNLKINAALLVAVPNPQSPAFPTQAFGFEPLPVDRLPFKSIVVASTNDPYGGIIYSEECASNWGSDLVNIGEAGHINGDSGLGDWPEGQTLLRQLEGLI</sequence>
<name>A0A5J6LJU3_9GAMM</name>
<gene>
    <name evidence="1" type="ORF">F5I99_09090</name>
</gene>
<dbReference type="AlphaFoldDB" id="A0A5J6LJU3"/>
<keyword evidence="2" id="KW-1185">Reference proteome</keyword>
<dbReference type="Proteomes" id="UP000325606">
    <property type="component" value="Chromosome"/>
</dbReference>
<dbReference type="EMBL" id="CP044222">
    <property type="protein sequence ID" value="QEW08542.1"/>
    <property type="molecule type" value="Genomic_DNA"/>
</dbReference>
<dbReference type="InterPro" id="IPR010662">
    <property type="entry name" value="RBBP9/YdeN"/>
</dbReference>
<dbReference type="InterPro" id="IPR029058">
    <property type="entry name" value="AB_hydrolase_fold"/>
</dbReference>
<reference evidence="1 2" key="1">
    <citation type="submission" date="2019-09" db="EMBL/GenBank/DDBJ databases">
        <title>Nitrincola iocasae sp. nov., a bacterium isolated from the sediment collected at a cold seep field in South China Sea.</title>
        <authorList>
            <person name="Zhang H."/>
            <person name="Wang H."/>
            <person name="Li C."/>
        </authorList>
    </citation>
    <scope>NUCLEOTIDE SEQUENCE [LARGE SCALE GENOMIC DNA]</scope>
    <source>
        <strain evidence="1 2">KXZD1103</strain>
    </source>
</reference>
<dbReference type="SUPFAM" id="SSF53474">
    <property type="entry name" value="alpha/beta-Hydrolases"/>
    <property type="match status" value="1"/>
</dbReference>
<dbReference type="Gene3D" id="3.40.50.1820">
    <property type="entry name" value="alpha/beta hydrolase"/>
    <property type="match status" value="1"/>
</dbReference>
<dbReference type="Pfam" id="PF06821">
    <property type="entry name" value="Ser_hydrolase"/>
    <property type="match status" value="1"/>
</dbReference>
<proteinExistence type="predicted"/>
<accession>A0A5J6LJU3</accession>
<dbReference type="GO" id="GO:0016787">
    <property type="term" value="F:hydrolase activity"/>
    <property type="evidence" value="ECO:0007669"/>
    <property type="project" value="UniProtKB-KW"/>
</dbReference>
<keyword evidence="1" id="KW-0378">Hydrolase</keyword>
<protein>
    <submittedName>
        <fullName evidence="1">Alpha/beta hydrolase</fullName>
    </submittedName>
</protein>